<dbReference type="InterPro" id="IPR028995">
    <property type="entry name" value="Glyco_hydro_57/38_cen_sf"/>
</dbReference>
<dbReference type="SUPFAM" id="SSF88688">
    <property type="entry name" value="Families 57/38 glycoside transferase middle domain"/>
    <property type="match status" value="1"/>
</dbReference>
<dbReference type="Pfam" id="PF07748">
    <property type="entry name" value="Glyco_hydro_38C"/>
    <property type="match status" value="1"/>
</dbReference>
<dbReference type="Gene3D" id="1.20.1270.50">
    <property type="entry name" value="Glycoside hydrolase family 38, central domain"/>
    <property type="match status" value="1"/>
</dbReference>
<dbReference type="GO" id="GO:0030246">
    <property type="term" value="F:carbohydrate binding"/>
    <property type="evidence" value="ECO:0007669"/>
    <property type="project" value="InterPro"/>
</dbReference>
<dbReference type="InterPro" id="IPR037094">
    <property type="entry name" value="Glyco_hydro_38_cen_sf"/>
</dbReference>
<gene>
    <name evidence="6" type="ORF">GCM10007989_23650</name>
</gene>
<reference evidence="6" key="1">
    <citation type="journal article" date="2014" name="Int. J. Syst. Evol. Microbiol.">
        <title>Complete genome sequence of Corynebacterium casei LMG S-19264T (=DSM 44701T), isolated from a smear-ripened cheese.</title>
        <authorList>
            <consortium name="US DOE Joint Genome Institute (JGI-PGF)"/>
            <person name="Walter F."/>
            <person name="Albersmeier A."/>
            <person name="Kalinowski J."/>
            <person name="Ruckert C."/>
        </authorList>
    </citation>
    <scope>NUCLEOTIDE SEQUENCE</scope>
    <source>
        <strain evidence="6">KCTC 32437</strain>
    </source>
</reference>
<dbReference type="FunFam" id="1.20.1270.50:FF:000004">
    <property type="entry name" value="alpha-mannosidase 2C1 isoform X1"/>
    <property type="match status" value="1"/>
</dbReference>
<comment type="caution">
    <text evidence="6">The sequence shown here is derived from an EMBL/GenBank/DDBJ whole genome shotgun (WGS) entry which is preliminary data.</text>
</comment>
<keyword evidence="4" id="KW-0326">Glycosidase</keyword>
<accession>A0A918VV43</accession>
<evidence type="ECO:0000256" key="4">
    <source>
        <dbReference type="ARBA" id="ARBA00023295"/>
    </source>
</evidence>
<dbReference type="GO" id="GO:0006013">
    <property type="term" value="P:mannose metabolic process"/>
    <property type="evidence" value="ECO:0007669"/>
    <property type="project" value="InterPro"/>
</dbReference>
<dbReference type="InterPro" id="IPR027291">
    <property type="entry name" value="Glyco_hydro_38_N_sf"/>
</dbReference>
<dbReference type="GO" id="GO:0009313">
    <property type="term" value="P:oligosaccharide catabolic process"/>
    <property type="evidence" value="ECO:0007669"/>
    <property type="project" value="TreeGrafter"/>
</dbReference>
<dbReference type="Gene3D" id="2.70.98.30">
    <property type="entry name" value="Golgi alpha-mannosidase II, domain 4"/>
    <property type="match status" value="1"/>
</dbReference>
<dbReference type="Proteomes" id="UP000646579">
    <property type="component" value="Unassembled WGS sequence"/>
</dbReference>
<dbReference type="AlphaFoldDB" id="A0A918VV43"/>
<dbReference type="Pfam" id="PF01074">
    <property type="entry name" value="Glyco_hydro_38N"/>
    <property type="match status" value="1"/>
</dbReference>
<dbReference type="InterPro" id="IPR015341">
    <property type="entry name" value="Glyco_hydro_38_cen"/>
</dbReference>
<dbReference type="SUPFAM" id="SSF74650">
    <property type="entry name" value="Galactose mutarotase-like"/>
    <property type="match status" value="1"/>
</dbReference>
<dbReference type="RefSeq" id="WP_189425878.1">
    <property type="nucleotide sequence ID" value="NZ_BMZE01000002.1"/>
</dbReference>
<dbReference type="InterPro" id="IPR011330">
    <property type="entry name" value="Glyco_hydro/deAcase_b/a-brl"/>
</dbReference>
<dbReference type="InterPro" id="IPR011682">
    <property type="entry name" value="Glyco_hydro_38_C"/>
</dbReference>
<comment type="similarity">
    <text evidence="1">Belongs to the glycosyl hydrolase 38 family.</text>
</comment>
<feature type="domain" description="Glycoside hydrolase family 38 central" evidence="5">
    <location>
        <begin position="529"/>
        <end position="606"/>
    </location>
</feature>
<dbReference type="PANTHER" id="PTHR46017:SF1">
    <property type="entry name" value="ALPHA-MANNOSIDASE 2C1"/>
    <property type="match status" value="1"/>
</dbReference>
<dbReference type="GO" id="GO:0004559">
    <property type="term" value="F:alpha-mannosidase activity"/>
    <property type="evidence" value="ECO:0007669"/>
    <property type="project" value="InterPro"/>
</dbReference>
<dbReference type="EMBL" id="BMZE01000002">
    <property type="protein sequence ID" value="GHA27092.1"/>
    <property type="molecule type" value="Genomic_DNA"/>
</dbReference>
<dbReference type="SUPFAM" id="SSF88713">
    <property type="entry name" value="Glycoside hydrolase/deacetylase"/>
    <property type="match status" value="1"/>
</dbReference>
<keyword evidence="2" id="KW-0479">Metal-binding</keyword>
<dbReference type="CDD" id="cd10789">
    <property type="entry name" value="GH38N_AMII_ER_cytosolic"/>
    <property type="match status" value="1"/>
</dbReference>
<evidence type="ECO:0000256" key="3">
    <source>
        <dbReference type="ARBA" id="ARBA00022801"/>
    </source>
</evidence>
<evidence type="ECO:0000256" key="1">
    <source>
        <dbReference type="ARBA" id="ARBA00009792"/>
    </source>
</evidence>
<dbReference type="SMART" id="SM00872">
    <property type="entry name" value="Alpha-mann_mid"/>
    <property type="match status" value="1"/>
</dbReference>
<reference evidence="6" key="2">
    <citation type="submission" date="2020-09" db="EMBL/GenBank/DDBJ databases">
        <authorList>
            <person name="Sun Q."/>
            <person name="Kim S."/>
        </authorList>
    </citation>
    <scope>NUCLEOTIDE SEQUENCE</scope>
    <source>
        <strain evidence="6">KCTC 32437</strain>
    </source>
</reference>
<dbReference type="InterPro" id="IPR000602">
    <property type="entry name" value="Glyco_hydro_38_N"/>
</dbReference>
<protein>
    <submittedName>
        <fullName evidence="6">Alpha-mannosidase</fullName>
    </submittedName>
</protein>
<dbReference type="InterPro" id="IPR011013">
    <property type="entry name" value="Gal_mutarotase_sf_dom"/>
</dbReference>
<proteinExistence type="inferred from homology"/>
<evidence type="ECO:0000259" key="5">
    <source>
        <dbReference type="SMART" id="SM00872"/>
    </source>
</evidence>
<dbReference type="PANTHER" id="PTHR46017">
    <property type="entry name" value="ALPHA-MANNOSIDASE 2C1"/>
    <property type="match status" value="1"/>
</dbReference>
<evidence type="ECO:0000313" key="7">
    <source>
        <dbReference type="Proteomes" id="UP000646579"/>
    </source>
</evidence>
<name>A0A918VV43_9HYPH</name>
<keyword evidence="7" id="KW-1185">Reference proteome</keyword>
<organism evidence="6 7">
    <name type="scientific">Devosia pacifica</name>
    <dbReference type="NCBI Taxonomy" id="1335967"/>
    <lineage>
        <taxon>Bacteria</taxon>
        <taxon>Pseudomonadati</taxon>
        <taxon>Pseudomonadota</taxon>
        <taxon>Alphaproteobacteria</taxon>
        <taxon>Hyphomicrobiales</taxon>
        <taxon>Devosiaceae</taxon>
        <taxon>Devosia</taxon>
    </lineage>
</organism>
<keyword evidence="3" id="KW-0378">Hydrolase</keyword>
<dbReference type="Gene3D" id="3.20.110.10">
    <property type="entry name" value="Glycoside hydrolase 38, N terminal domain"/>
    <property type="match status" value="1"/>
</dbReference>
<evidence type="ECO:0000313" key="6">
    <source>
        <dbReference type="EMBL" id="GHA27092.1"/>
    </source>
</evidence>
<dbReference type="GO" id="GO:0046872">
    <property type="term" value="F:metal ion binding"/>
    <property type="evidence" value="ECO:0007669"/>
    <property type="project" value="UniProtKB-KW"/>
</dbReference>
<dbReference type="Pfam" id="PF09261">
    <property type="entry name" value="Alpha-mann_mid"/>
    <property type="match status" value="1"/>
</dbReference>
<sequence length="1029" mass="114843">MRAYRDRQRSLKQLQEHLATWAHELAAWEIKQRYPIEGWRSRNPEGTARDIANGDAWDNRIGIHEFSTKGLIAPPKEQDLELCLDFTGETMVRLFDESGDQIAAFGANPRHPRFAPVPRVPFRIEAHSAARTLFGIPQREPKLGRTDLVAFYPDVRALRRRVEIACNASEHVSDPELARALCEAVEIGLQQLRLPTATSQVGPRLADRQWAERIWERSFEPGGELVPLDDTALSSVKAATEVLDEQLADLRRAYPKQGQVLLTGHAHIDYAWLWPQPETVRKIERTFANVNELLKAHPDFTFLQSSSLFYRHIEELAPELLKSIQQHAAEGRWEAIGGMLIECDTNMPSAEAFVRQFLLGQQDFERYFGTISRTAWLPDTFGFTAAMPQIMRHTGIDALVTIKVTWNETNPLPENIFIWQGNDGSEVLTHTYDAYKSEGYNMWMTPGALNEVWSNHRGKDLTDTVIATYGWGDGGGGPDPDQIEELPIINLMPAIPHARHGNIQQHLDQLRDELDGVALPRWHGEMYLEYHRATLTTQGRTKQLNRRAEFGLVAAEALAALAALSGIEPIKADLAEDWVLMLRNQFHDILPGSSIREVYEQTEAELSTIVERAEALAARNLSAIAEARSGDKEGLAIANLAGTSQPHSQIVSSDPLPEALSPQQIEGGYVSTIDTPLEALSVSFVSDSTPAGVSVSPEGLENALVRVGLDAAGRVVSLFDKRCGRELVDGAANRLMLYRNDLPRRYDAWDVEPGFELHGEELTALDSLTVTAEGPHLGEITVVRKFGASTVTQRLRLWANSARLEFVTDIDWHDRRLFLRAESDLAVLAGDAQFDQAIGVMSRATHTNTTWQAAQFEACGHRFVSISETDWGGALLSSDKYGFSAKGSRLTISLVRGAMYPDMLADEGAHHFTYALLPHDGRWWSETVQAEADLIASPLRFAAATADENYCIRPIEWQGQHFRFHALKPAEDGNGYVLRVSESAGRRGAVSLKGPQDMLFTPVDGLERDLKRDTSAVRPLELMSFRLHR</sequence>
<evidence type="ECO:0000256" key="2">
    <source>
        <dbReference type="ARBA" id="ARBA00022723"/>
    </source>
</evidence>